<evidence type="ECO:0000313" key="1">
    <source>
        <dbReference type="EMBL" id="EAV40253.1"/>
    </source>
</evidence>
<dbReference type="EMBL" id="AAUW01000036">
    <property type="protein sequence ID" value="EAV40253.1"/>
    <property type="molecule type" value="Genomic_DNA"/>
</dbReference>
<dbReference type="AlphaFoldDB" id="A0P407"/>
<sequence>MADHCIDIDAVEKPVRLRSASGCSSIPRLHVWKNLSYVRPPEQRDWSPGHLAPQIVDRICTFVAAKIRILFMI</sequence>
<comment type="caution">
    <text evidence="1">The sequence shown here is derived from an EMBL/GenBank/DDBJ whole genome shotgun (WGS) entry which is preliminary data.</text>
</comment>
<accession>A0P407</accession>
<protein>
    <submittedName>
        <fullName evidence="1">Uncharacterized protein</fullName>
    </submittedName>
</protein>
<name>A0P407_ROSAI</name>
<organism evidence="1 2">
    <name type="scientific">Roseibium aggregatum (strain ATCC 25650 / DSM 13394 / JCM 20685 / NBRC 16684 / NCIMB 2208 / IAM 12614 / B1)</name>
    <name type="common">Stappia aggregata</name>
    <dbReference type="NCBI Taxonomy" id="384765"/>
    <lineage>
        <taxon>Bacteria</taxon>
        <taxon>Pseudomonadati</taxon>
        <taxon>Pseudomonadota</taxon>
        <taxon>Alphaproteobacteria</taxon>
        <taxon>Hyphomicrobiales</taxon>
        <taxon>Stappiaceae</taxon>
        <taxon>Roseibium</taxon>
    </lineage>
</organism>
<proteinExistence type="predicted"/>
<gene>
    <name evidence="1" type="ORF">SIAM614_00305</name>
</gene>
<evidence type="ECO:0000313" key="2">
    <source>
        <dbReference type="Proteomes" id="UP000004848"/>
    </source>
</evidence>
<reference evidence="1 2" key="1">
    <citation type="submission" date="2006-05" db="EMBL/GenBank/DDBJ databases">
        <authorList>
            <person name="King G."/>
            <person name="Ferriera S."/>
            <person name="Johnson J."/>
            <person name="Kravitz S."/>
            <person name="Beeson K."/>
            <person name="Sutton G."/>
            <person name="Rogers Y.-H."/>
            <person name="Friedman R."/>
            <person name="Frazier M."/>
            <person name="Venter J.C."/>
        </authorList>
    </citation>
    <scope>NUCLEOTIDE SEQUENCE [LARGE SCALE GENOMIC DNA]</scope>
    <source>
        <strain evidence="2">ATCC 25650 / DSM 13394 / JCM 20685 / NBRC 16684 / NCIMB 2208 / IAM 12614 / B1</strain>
    </source>
</reference>
<dbReference type="Proteomes" id="UP000004848">
    <property type="component" value="Unassembled WGS sequence"/>
</dbReference>